<evidence type="ECO:0000259" key="4">
    <source>
        <dbReference type="Pfam" id="PF01103"/>
    </source>
</evidence>
<dbReference type="InterPro" id="IPR000184">
    <property type="entry name" value="Bac_surfAg_D15"/>
</dbReference>
<evidence type="ECO:0000256" key="1">
    <source>
        <dbReference type="ARBA" id="ARBA00004370"/>
    </source>
</evidence>
<accession>A0AAE5CA43</accession>
<evidence type="ECO:0000313" key="5">
    <source>
        <dbReference type="EMBL" id="NIR76126.1"/>
    </source>
</evidence>
<feature type="domain" description="Bacterial surface antigen (D15)" evidence="4">
    <location>
        <begin position="271"/>
        <end position="439"/>
    </location>
</feature>
<comment type="subcellular location">
    <subcellularLocation>
        <location evidence="1">Membrane</location>
    </subcellularLocation>
</comment>
<comment type="caution">
    <text evidence="5">The sequence shown here is derived from an EMBL/GenBank/DDBJ whole genome shotgun (WGS) entry which is preliminary data.</text>
</comment>
<feature type="signal peptide" evidence="3">
    <location>
        <begin position="1"/>
        <end position="28"/>
    </location>
</feature>
<evidence type="ECO:0000256" key="2">
    <source>
        <dbReference type="ARBA" id="ARBA00023136"/>
    </source>
</evidence>
<reference evidence="5 6" key="1">
    <citation type="submission" date="2020-01" db="EMBL/GenBank/DDBJ databases">
        <title>Genomes assembled from Gulf of Kutch pelagic sediment metagenomes.</title>
        <authorList>
            <person name="Chandrashekar M."/>
            <person name="Mahajan M.S."/>
            <person name="Dave K.J."/>
            <person name="Vatsa P."/>
            <person name="Nathani N.M."/>
        </authorList>
    </citation>
    <scope>NUCLEOTIDE SEQUENCE [LARGE SCALE GENOMIC DNA]</scope>
    <source>
        <strain evidence="5">KS3-K002</strain>
    </source>
</reference>
<evidence type="ECO:0000313" key="6">
    <source>
        <dbReference type="Proteomes" id="UP000702544"/>
    </source>
</evidence>
<gene>
    <name evidence="5" type="ORF">GWO12_13605</name>
</gene>
<dbReference type="EMBL" id="JAACAK010000113">
    <property type="protein sequence ID" value="NIR76126.1"/>
    <property type="molecule type" value="Genomic_DNA"/>
</dbReference>
<dbReference type="AlphaFoldDB" id="A0AAE5CA43"/>
<sequence length="441" mass="49169">MSSIRKWLLPPVAFIAMCMSLDTVPCLAQDTDGGGAVTPDSADAIRASLERPPPKPPFDAVDAVGLPFEIVFFPLRVAGLTVAELVGLAVKPDPEPVQFIEALKDVGFRGGVGSIGPRSGVAARGGFVGLPPLFLQSAFSIRGSQRHRAGLRFEGREGERLEIAYTFWRNDEPYFYGGIDSAEDINRVYLWDQQTFALAGSLRLPIRPSAVLSLVGRLAYEDNRVGRGRDPGTTPIQDDTLTAGLFGVEERVKYLRGGAIIGLDLRYNEGLQTRGLYIEGSYDHFFGVDDTESDFRRVAVDLYGYLPINPRQQLALRLLTEVNRSLSGTGVPFYHLADLGSEHGGRAYHQLRFQDLAMAAMMLEWRWEIWRELHERSRIESFLFYDAGSVMPRLADFRIDDVRRSVGIGWRLITSRSGLLTNYIAFGDDGVRYRFRFSTAF</sequence>
<keyword evidence="3" id="KW-0732">Signal</keyword>
<name>A0AAE5CA43_9BACT</name>
<dbReference type="Gene3D" id="2.40.160.50">
    <property type="entry name" value="membrane protein fhac: a member of the omp85/tpsb transporter family"/>
    <property type="match status" value="1"/>
</dbReference>
<dbReference type="Proteomes" id="UP000702544">
    <property type="component" value="Unassembled WGS sequence"/>
</dbReference>
<evidence type="ECO:0000256" key="3">
    <source>
        <dbReference type="SAM" id="SignalP"/>
    </source>
</evidence>
<organism evidence="5 6">
    <name type="scientific">Candidatus Kutchimonas denitrificans</name>
    <dbReference type="NCBI Taxonomy" id="3056748"/>
    <lineage>
        <taxon>Bacteria</taxon>
        <taxon>Pseudomonadati</taxon>
        <taxon>Gemmatimonadota</taxon>
        <taxon>Gemmatimonadia</taxon>
        <taxon>Candidatus Palauibacterales</taxon>
        <taxon>Candidatus Palauibacteraceae</taxon>
        <taxon>Candidatus Kutchimonas</taxon>
    </lineage>
</organism>
<dbReference type="GO" id="GO:0019867">
    <property type="term" value="C:outer membrane"/>
    <property type="evidence" value="ECO:0007669"/>
    <property type="project" value="InterPro"/>
</dbReference>
<protein>
    <submittedName>
        <fullName evidence="5">BamA/TamA family outer membrane protein</fullName>
    </submittedName>
</protein>
<feature type="chain" id="PRO_5042049129" evidence="3">
    <location>
        <begin position="29"/>
        <end position="441"/>
    </location>
</feature>
<proteinExistence type="predicted"/>
<keyword evidence="2" id="KW-0472">Membrane</keyword>
<dbReference type="Pfam" id="PF01103">
    <property type="entry name" value="Omp85"/>
    <property type="match status" value="1"/>
</dbReference>